<dbReference type="InterPro" id="IPR036259">
    <property type="entry name" value="MFS_trans_sf"/>
</dbReference>
<dbReference type="InterPro" id="IPR005828">
    <property type="entry name" value="MFS_sugar_transport-like"/>
</dbReference>
<feature type="transmembrane region" description="Helical" evidence="5">
    <location>
        <begin position="286"/>
        <end position="305"/>
    </location>
</feature>
<evidence type="ECO:0000256" key="1">
    <source>
        <dbReference type="ARBA" id="ARBA00004127"/>
    </source>
</evidence>
<feature type="transmembrane region" description="Helical" evidence="5">
    <location>
        <begin position="176"/>
        <end position="197"/>
    </location>
</feature>
<dbReference type="Proteomes" id="UP000010556">
    <property type="component" value="Unassembled WGS sequence"/>
</dbReference>
<protein>
    <submittedName>
        <fullName evidence="7">Solute carrier family 22 member 11</fullName>
    </submittedName>
</protein>
<gene>
    <name evidence="7" type="ORF">MDA_GLEAN10017947</name>
</gene>
<dbReference type="GO" id="GO:0016020">
    <property type="term" value="C:membrane"/>
    <property type="evidence" value="ECO:0007669"/>
    <property type="project" value="InterPro"/>
</dbReference>
<organism evidence="7 8">
    <name type="scientific">Myotis davidii</name>
    <name type="common">David's myotis</name>
    <dbReference type="NCBI Taxonomy" id="225400"/>
    <lineage>
        <taxon>Eukaryota</taxon>
        <taxon>Metazoa</taxon>
        <taxon>Chordata</taxon>
        <taxon>Craniata</taxon>
        <taxon>Vertebrata</taxon>
        <taxon>Euteleostomi</taxon>
        <taxon>Mammalia</taxon>
        <taxon>Eutheria</taxon>
        <taxon>Laurasiatheria</taxon>
        <taxon>Chiroptera</taxon>
        <taxon>Yangochiroptera</taxon>
        <taxon>Vespertilionidae</taxon>
        <taxon>Myotis</taxon>
    </lineage>
</organism>
<comment type="subcellular location">
    <subcellularLocation>
        <location evidence="1">Endomembrane system</location>
        <topology evidence="1">Multi-pass membrane protein</topology>
    </subcellularLocation>
</comment>
<dbReference type="Pfam" id="PF00083">
    <property type="entry name" value="Sugar_tr"/>
    <property type="match status" value="2"/>
</dbReference>
<keyword evidence="8" id="KW-1185">Reference proteome</keyword>
<keyword evidence="3 5" id="KW-1133">Transmembrane helix</keyword>
<feature type="domain" description="Major facilitator superfamily (MFS) profile" evidence="6">
    <location>
        <begin position="126"/>
        <end position="576"/>
    </location>
</feature>
<keyword evidence="4 5" id="KW-0472">Membrane</keyword>
<feature type="transmembrane region" description="Helical" evidence="5">
    <location>
        <begin position="464"/>
        <end position="483"/>
    </location>
</feature>
<accession>L5LEC3</accession>
<dbReference type="FunFam" id="1.20.1250.20:FF:000023">
    <property type="entry name" value="Solute carrier family 22 member 6"/>
    <property type="match status" value="1"/>
</dbReference>
<dbReference type="Gene3D" id="1.20.1250.20">
    <property type="entry name" value="MFS general substrate transporter like domains"/>
    <property type="match status" value="1"/>
</dbReference>
<sequence>MAFSELLERAGGVGLFQTLQVLTLLLASVLLPSHMLLDNFSAAPPGHRCRAHMLDSSSEAPANLTREALLLISIPRGPNQEPQPCRRFRHPQWQLLAPNATATNWSEAATEPCVDGWVYDRSTFTSTVVAEGSPPPPAPQNSRLGLPCHPERLAHLLPFQWGLVCGRQGLKPVGQAVFMAGNLLGALAWGLLSCWFGRKSMLSWCCLQVALANTSAIFAPNFLVYCGLRFLNAFGLAGIILTSTTLMVEWTTTRRRAVTMTILGCTYCTGQMILGGLAFALRDWRALHLATSAPFFAIFLISLWLPESARWLIITGKPERALEELKKVARINGHREAKKALTIEVLMSSMEEEVASAKARPSLLDLFRVPVLRRRSCCLLVVKYAALPSPPLWDTELQRAGSAVGGGDPAGLLGFSHMISYYGLVFDLQNLGRDIFLLQVLFGAVDFLGRATSNVLLRFFGRRVVLASAQALGGLSILANVLVPPDWQGLRVAFAVLGKGCLGLCLTCFSVYKSELFPTSLRMAADGFLQSAGRLGAVVGPLIMTARQALPLLPPLIYGVILIVSSFVLPFLPETRGLPLPDTIQDLENQ</sequence>
<keyword evidence="2 5" id="KW-0812">Transmembrane</keyword>
<name>L5LEC3_MYODS</name>
<reference evidence="8" key="1">
    <citation type="journal article" date="2013" name="Science">
        <title>Comparative analysis of bat genomes provides insight into the evolution of flight and immunity.</title>
        <authorList>
            <person name="Zhang G."/>
            <person name="Cowled C."/>
            <person name="Shi Z."/>
            <person name="Huang Z."/>
            <person name="Bishop-Lilly K.A."/>
            <person name="Fang X."/>
            <person name="Wynne J.W."/>
            <person name="Xiong Z."/>
            <person name="Baker M.L."/>
            <person name="Zhao W."/>
            <person name="Tachedjian M."/>
            <person name="Zhu Y."/>
            <person name="Zhou P."/>
            <person name="Jiang X."/>
            <person name="Ng J."/>
            <person name="Yang L."/>
            <person name="Wu L."/>
            <person name="Xiao J."/>
            <person name="Feng Y."/>
            <person name="Chen Y."/>
            <person name="Sun X."/>
            <person name="Zhang Y."/>
            <person name="Marsh G.A."/>
            <person name="Crameri G."/>
            <person name="Broder C.C."/>
            <person name="Frey K.G."/>
            <person name="Wang L.F."/>
            <person name="Wang J."/>
        </authorList>
    </citation>
    <scope>NUCLEOTIDE SEQUENCE [LARGE SCALE GENOMIC DNA]</scope>
</reference>
<dbReference type="PROSITE" id="PS50850">
    <property type="entry name" value="MFS"/>
    <property type="match status" value="1"/>
</dbReference>
<feature type="transmembrane region" description="Helical" evidence="5">
    <location>
        <begin position="260"/>
        <end position="280"/>
    </location>
</feature>
<dbReference type="EMBL" id="KB112964">
    <property type="protein sequence ID" value="ELK24380.1"/>
    <property type="molecule type" value="Genomic_DNA"/>
</dbReference>
<evidence type="ECO:0000256" key="4">
    <source>
        <dbReference type="ARBA" id="ARBA00023136"/>
    </source>
</evidence>
<feature type="transmembrane region" description="Helical" evidence="5">
    <location>
        <begin position="230"/>
        <end position="248"/>
    </location>
</feature>
<evidence type="ECO:0000259" key="6">
    <source>
        <dbReference type="PROSITE" id="PS50850"/>
    </source>
</evidence>
<dbReference type="InterPro" id="IPR020846">
    <property type="entry name" value="MFS_dom"/>
</dbReference>
<dbReference type="SUPFAM" id="SSF103473">
    <property type="entry name" value="MFS general substrate transporter"/>
    <property type="match status" value="1"/>
</dbReference>
<proteinExistence type="predicted"/>
<evidence type="ECO:0000313" key="7">
    <source>
        <dbReference type="EMBL" id="ELK24380.1"/>
    </source>
</evidence>
<feature type="transmembrane region" description="Helical" evidence="5">
    <location>
        <begin position="204"/>
        <end position="224"/>
    </location>
</feature>
<dbReference type="PANTHER" id="PTHR24064">
    <property type="entry name" value="SOLUTE CARRIER FAMILY 22 MEMBER"/>
    <property type="match status" value="1"/>
</dbReference>
<feature type="transmembrane region" description="Helical" evidence="5">
    <location>
        <begin position="552"/>
        <end position="572"/>
    </location>
</feature>
<dbReference type="AlphaFoldDB" id="L5LEC3"/>
<evidence type="ECO:0000256" key="5">
    <source>
        <dbReference type="SAM" id="Phobius"/>
    </source>
</evidence>
<feature type="transmembrane region" description="Helical" evidence="5">
    <location>
        <begin position="489"/>
        <end position="512"/>
    </location>
</feature>
<evidence type="ECO:0000256" key="2">
    <source>
        <dbReference type="ARBA" id="ARBA00022692"/>
    </source>
</evidence>
<evidence type="ECO:0000256" key="3">
    <source>
        <dbReference type="ARBA" id="ARBA00022989"/>
    </source>
</evidence>
<dbReference type="GO" id="GO:0022857">
    <property type="term" value="F:transmembrane transporter activity"/>
    <property type="evidence" value="ECO:0007669"/>
    <property type="project" value="InterPro"/>
</dbReference>
<evidence type="ECO:0000313" key="8">
    <source>
        <dbReference type="Proteomes" id="UP000010556"/>
    </source>
</evidence>
<dbReference type="GO" id="GO:0012505">
    <property type="term" value="C:endomembrane system"/>
    <property type="evidence" value="ECO:0007669"/>
    <property type="project" value="UniProtKB-SubCell"/>
</dbReference>